<name>A0ABQ1FL19_9BACL</name>
<accession>A0ABQ1FL19</accession>
<protein>
    <submittedName>
        <fullName evidence="1">Uncharacterized protein</fullName>
    </submittedName>
</protein>
<proteinExistence type="predicted"/>
<keyword evidence="2" id="KW-1185">Reference proteome</keyword>
<dbReference type="Proteomes" id="UP000615455">
    <property type="component" value="Unassembled WGS sequence"/>
</dbReference>
<gene>
    <name evidence="1" type="ORF">GCM10008018_72560</name>
</gene>
<dbReference type="RefSeq" id="WP_189021013.1">
    <property type="nucleotide sequence ID" value="NZ_BMHE01000104.1"/>
</dbReference>
<reference evidence="2" key="1">
    <citation type="journal article" date="2019" name="Int. J. Syst. Evol. Microbiol.">
        <title>The Global Catalogue of Microorganisms (GCM) 10K type strain sequencing project: providing services to taxonomists for standard genome sequencing and annotation.</title>
        <authorList>
            <consortium name="The Broad Institute Genomics Platform"/>
            <consortium name="The Broad Institute Genome Sequencing Center for Infectious Disease"/>
            <person name="Wu L."/>
            <person name="Ma J."/>
        </authorList>
    </citation>
    <scope>NUCLEOTIDE SEQUENCE [LARGE SCALE GENOMIC DNA]</scope>
    <source>
        <strain evidence="2">CGMCC 1.15043</strain>
    </source>
</reference>
<organism evidence="1 2">
    <name type="scientific">Paenibacillus marchantiophytorum</name>
    <dbReference type="NCBI Taxonomy" id="1619310"/>
    <lineage>
        <taxon>Bacteria</taxon>
        <taxon>Bacillati</taxon>
        <taxon>Bacillota</taxon>
        <taxon>Bacilli</taxon>
        <taxon>Bacillales</taxon>
        <taxon>Paenibacillaceae</taxon>
        <taxon>Paenibacillus</taxon>
    </lineage>
</organism>
<sequence>MGESVRLVSMSGKATVPSGVRVEKADLMDKDQSKAIMKQAKVVFQCAQPPYPKWMNYFYLSG</sequence>
<evidence type="ECO:0000313" key="1">
    <source>
        <dbReference type="EMBL" id="GGA18015.1"/>
    </source>
</evidence>
<dbReference type="EMBL" id="BMHE01000104">
    <property type="protein sequence ID" value="GGA18015.1"/>
    <property type="molecule type" value="Genomic_DNA"/>
</dbReference>
<evidence type="ECO:0000313" key="2">
    <source>
        <dbReference type="Proteomes" id="UP000615455"/>
    </source>
</evidence>
<comment type="caution">
    <text evidence="1">The sequence shown here is derived from an EMBL/GenBank/DDBJ whole genome shotgun (WGS) entry which is preliminary data.</text>
</comment>